<dbReference type="Pfam" id="PF01061">
    <property type="entry name" value="ABC2_membrane"/>
    <property type="match status" value="1"/>
</dbReference>
<feature type="domain" description="ABC transporter" evidence="10">
    <location>
        <begin position="86"/>
        <end position="333"/>
    </location>
</feature>
<evidence type="ECO:0000256" key="9">
    <source>
        <dbReference type="SAM" id="Phobius"/>
    </source>
</evidence>
<evidence type="ECO:0000313" key="12">
    <source>
        <dbReference type="Proteomes" id="UP000256970"/>
    </source>
</evidence>
<gene>
    <name evidence="11" type="ORF">BQ4739_LOCUS4803</name>
</gene>
<dbReference type="SUPFAM" id="SSF52540">
    <property type="entry name" value="P-loop containing nucleoside triphosphate hydrolases"/>
    <property type="match status" value="1"/>
</dbReference>
<feature type="transmembrane region" description="Helical" evidence="9">
    <location>
        <begin position="719"/>
        <end position="743"/>
    </location>
</feature>
<evidence type="ECO:0000256" key="3">
    <source>
        <dbReference type="ARBA" id="ARBA00022692"/>
    </source>
</evidence>
<name>A0A383VFF3_TETOB</name>
<feature type="region of interest" description="Disordered" evidence="8">
    <location>
        <begin position="1"/>
        <end position="23"/>
    </location>
</feature>
<feature type="transmembrane region" description="Helical" evidence="9">
    <location>
        <begin position="638"/>
        <end position="661"/>
    </location>
</feature>
<evidence type="ECO:0000256" key="2">
    <source>
        <dbReference type="ARBA" id="ARBA00022448"/>
    </source>
</evidence>
<evidence type="ECO:0000259" key="10">
    <source>
        <dbReference type="PROSITE" id="PS50893"/>
    </source>
</evidence>
<evidence type="ECO:0000256" key="1">
    <source>
        <dbReference type="ARBA" id="ARBA00004141"/>
    </source>
</evidence>
<dbReference type="PROSITE" id="PS50893">
    <property type="entry name" value="ABC_TRANSPORTER_2"/>
    <property type="match status" value="1"/>
</dbReference>
<feature type="transmembrane region" description="Helical" evidence="9">
    <location>
        <begin position="845"/>
        <end position="866"/>
    </location>
</feature>
<evidence type="ECO:0000256" key="5">
    <source>
        <dbReference type="ARBA" id="ARBA00022840"/>
    </source>
</evidence>
<keyword evidence="3 9" id="KW-0812">Transmembrane</keyword>
<dbReference type="PANTHER" id="PTHR48041:SF125">
    <property type="entry name" value="ABC TRANSPORTER G FAMILY"/>
    <property type="match status" value="1"/>
</dbReference>
<organism evidence="11 12">
    <name type="scientific">Tetradesmus obliquus</name>
    <name type="common">Green alga</name>
    <name type="synonym">Acutodesmus obliquus</name>
    <dbReference type="NCBI Taxonomy" id="3088"/>
    <lineage>
        <taxon>Eukaryota</taxon>
        <taxon>Viridiplantae</taxon>
        <taxon>Chlorophyta</taxon>
        <taxon>core chlorophytes</taxon>
        <taxon>Chlorophyceae</taxon>
        <taxon>CS clade</taxon>
        <taxon>Sphaeropleales</taxon>
        <taxon>Scenedesmaceae</taxon>
        <taxon>Tetradesmus</taxon>
    </lineage>
</organism>
<dbReference type="GO" id="GO:0016887">
    <property type="term" value="F:ATP hydrolysis activity"/>
    <property type="evidence" value="ECO:0007669"/>
    <property type="project" value="InterPro"/>
</dbReference>
<keyword evidence="4" id="KW-0547">Nucleotide-binding</keyword>
<keyword evidence="5" id="KW-0067">ATP-binding</keyword>
<keyword evidence="2" id="KW-0813">Transport</keyword>
<sequence>MAADRQQEEPVAHHSSSTPATANGQQLADPMIKLAAGSDVHQFDMEAPPKHKMLLEDIPPSQQLNLRFERICAYVNTDYDTPGMVTRLKRTFDKTARAEAEAKQRKQILFSVTGEMVPGEMLALMGPSGSGKTSLLSIISGRAPKAVTTSGKVTSNGSRFTKAAKRRVGFVLQDDLLYESLTVWETLGYAAALRLPRGMSAAQRGERVEAVLLALGLSKCRHTIIGGFFRRGISGGERKRVSIGHELLINPAILMLDEPTSGLDSTTALHLLVTLRQLAQGGRAIATTIHQPSSRLYLQLDTLMLLAEGHVAYYGKADQVVSWFAGLGFAMPYGVNVADFLLDLAQGEVEGGDFSRLAPAAAGQQQALYKQQQALAAGEEGEDAQQHDRQAKHQQQQQQGTAHGVPAAPLYGPAAIQALYSSYETYKRKHPGGFAGEPQQLADLHLALEPPAAKKAAAGDGKRRLGGGGGSLIERSLHKAGSFLGLADMGGDKAGAESPKQHGKAAAAAAGDSDELSDPADEEEGGESPEFRRSITRIWSRSRSSSSLWAGAPGDIEAAAGAGKGCGGQLVAGMGLADRGGASYSTQLRVLLQRHIKVKRFESLSSQRFLQGVIVALITGMFWWQRGRGGSLLAASDVVGLLFFELLFPAFTALFTSLFTFPNDYRMLLKERASGMYRVSAFYVSSALSDLPMDCALPALFVVIIYFMGGLRLTAAAFLSNLAALVLNVLVAQSMGLLLGVAFMNPKTAQTVASIIMLGFMLVGGYYVRGIPAWISWIRYLSFVYWGFNLLLKIEFAGATYYSCGASGLGSGEAAAAGPAAAPCHSVPDLQAALQLPTDPNASPALELGVLFGMLVALRLLVYYTLRQKTKAA</sequence>
<reference evidence="11 12" key="1">
    <citation type="submission" date="2016-10" db="EMBL/GenBank/DDBJ databases">
        <authorList>
            <person name="Cai Z."/>
        </authorList>
    </citation>
    <scope>NUCLEOTIDE SEQUENCE [LARGE SCALE GENOMIC DNA]</scope>
</reference>
<dbReference type="InterPro" id="IPR003439">
    <property type="entry name" value="ABC_transporter-like_ATP-bd"/>
</dbReference>
<evidence type="ECO:0000313" key="11">
    <source>
        <dbReference type="EMBL" id="SZX64288.1"/>
    </source>
</evidence>
<evidence type="ECO:0000256" key="4">
    <source>
        <dbReference type="ARBA" id="ARBA00022741"/>
    </source>
</evidence>
<dbReference type="PANTHER" id="PTHR48041">
    <property type="entry name" value="ABC TRANSPORTER G FAMILY MEMBER 28"/>
    <property type="match status" value="1"/>
</dbReference>
<dbReference type="Gene3D" id="3.40.50.300">
    <property type="entry name" value="P-loop containing nucleotide triphosphate hydrolases"/>
    <property type="match status" value="1"/>
</dbReference>
<feature type="compositionally biased region" description="Polar residues" evidence="8">
    <location>
        <begin position="14"/>
        <end position="23"/>
    </location>
</feature>
<dbReference type="Pfam" id="PF00005">
    <property type="entry name" value="ABC_tran"/>
    <property type="match status" value="1"/>
</dbReference>
<feature type="transmembrane region" description="Helical" evidence="9">
    <location>
        <begin position="681"/>
        <end position="707"/>
    </location>
</feature>
<feature type="transmembrane region" description="Helical" evidence="9">
    <location>
        <begin position="609"/>
        <end position="626"/>
    </location>
</feature>
<keyword evidence="12" id="KW-1185">Reference proteome</keyword>
<dbReference type="InterPro" id="IPR027417">
    <property type="entry name" value="P-loop_NTPase"/>
</dbReference>
<dbReference type="EMBL" id="FNXT01000394">
    <property type="protein sequence ID" value="SZX64288.1"/>
    <property type="molecule type" value="Genomic_DNA"/>
</dbReference>
<dbReference type="InterPro" id="IPR050352">
    <property type="entry name" value="ABCG_transporters"/>
</dbReference>
<feature type="transmembrane region" description="Helical" evidence="9">
    <location>
        <begin position="780"/>
        <end position="802"/>
    </location>
</feature>
<dbReference type="GO" id="GO:0016020">
    <property type="term" value="C:membrane"/>
    <property type="evidence" value="ECO:0007669"/>
    <property type="project" value="UniProtKB-SubCell"/>
</dbReference>
<dbReference type="InterPro" id="IPR043926">
    <property type="entry name" value="ABCG_dom"/>
</dbReference>
<feature type="compositionally biased region" description="Acidic residues" evidence="8">
    <location>
        <begin position="512"/>
        <end position="527"/>
    </location>
</feature>
<evidence type="ECO:0000256" key="7">
    <source>
        <dbReference type="ARBA" id="ARBA00023136"/>
    </source>
</evidence>
<evidence type="ECO:0000256" key="8">
    <source>
        <dbReference type="SAM" id="MobiDB-lite"/>
    </source>
</evidence>
<dbReference type="AlphaFoldDB" id="A0A383VFF3"/>
<keyword evidence="7 9" id="KW-0472">Membrane</keyword>
<dbReference type="STRING" id="3088.A0A383VFF3"/>
<dbReference type="GO" id="GO:0140359">
    <property type="term" value="F:ABC-type transporter activity"/>
    <property type="evidence" value="ECO:0007669"/>
    <property type="project" value="InterPro"/>
</dbReference>
<dbReference type="Proteomes" id="UP000256970">
    <property type="component" value="Unassembled WGS sequence"/>
</dbReference>
<dbReference type="SMART" id="SM00382">
    <property type="entry name" value="AAA"/>
    <property type="match status" value="1"/>
</dbReference>
<accession>A0A383VFF3</accession>
<evidence type="ECO:0000256" key="6">
    <source>
        <dbReference type="ARBA" id="ARBA00022989"/>
    </source>
</evidence>
<dbReference type="Pfam" id="PF19055">
    <property type="entry name" value="ABC2_membrane_7"/>
    <property type="match status" value="1"/>
</dbReference>
<dbReference type="InterPro" id="IPR013525">
    <property type="entry name" value="ABC2_TM"/>
</dbReference>
<dbReference type="GO" id="GO:0005524">
    <property type="term" value="F:ATP binding"/>
    <property type="evidence" value="ECO:0007669"/>
    <property type="project" value="UniProtKB-KW"/>
</dbReference>
<proteinExistence type="predicted"/>
<protein>
    <recommendedName>
        <fullName evidence="10">ABC transporter domain-containing protein</fullName>
    </recommendedName>
</protein>
<feature type="region of interest" description="Disordered" evidence="8">
    <location>
        <begin position="372"/>
        <end position="408"/>
    </location>
</feature>
<feature type="compositionally biased region" description="Basic and acidic residues" evidence="8">
    <location>
        <begin position="1"/>
        <end position="12"/>
    </location>
</feature>
<comment type="subcellular location">
    <subcellularLocation>
        <location evidence="1">Membrane</location>
        <topology evidence="1">Multi-pass membrane protein</topology>
    </subcellularLocation>
</comment>
<feature type="transmembrane region" description="Helical" evidence="9">
    <location>
        <begin position="749"/>
        <end position="768"/>
    </location>
</feature>
<dbReference type="InterPro" id="IPR003593">
    <property type="entry name" value="AAA+_ATPase"/>
</dbReference>
<feature type="region of interest" description="Disordered" evidence="8">
    <location>
        <begin position="492"/>
        <end position="534"/>
    </location>
</feature>
<keyword evidence="6 9" id="KW-1133">Transmembrane helix</keyword>